<reference evidence="2" key="1">
    <citation type="submission" date="2021-03" db="EMBL/GenBank/DDBJ databases">
        <title>Draft genome sequence of rust myrtle Austropuccinia psidii MF-1, a brazilian biotype.</title>
        <authorList>
            <person name="Quecine M.C."/>
            <person name="Pachon D.M.R."/>
            <person name="Bonatelli M.L."/>
            <person name="Correr F.H."/>
            <person name="Franceschini L.M."/>
            <person name="Leite T.F."/>
            <person name="Margarido G.R.A."/>
            <person name="Almeida C.A."/>
            <person name="Ferrarezi J.A."/>
            <person name="Labate C.A."/>
        </authorList>
    </citation>
    <scope>NUCLEOTIDE SEQUENCE</scope>
    <source>
        <strain evidence="2">MF-1</strain>
    </source>
</reference>
<dbReference type="EMBL" id="AVOT02121337">
    <property type="protein sequence ID" value="MBW0585578.1"/>
    <property type="molecule type" value="Genomic_DNA"/>
</dbReference>
<dbReference type="Proteomes" id="UP000765509">
    <property type="component" value="Unassembled WGS sequence"/>
</dbReference>
<feature type="compositionally biased region" description="Basic and acidic residues" evidence="1">
    <location>
        <begin position="30"/>
        <end position="49"/>
    </location>
</feature>
<protein>
    <recommendedName>
        <fullName evidence="4">CCHC-type domain-containing protein</fullName>
    </recommendedName>
</protein>
<evidence type="ECO:0008006" key="4">
    <source>
        <dbReference type="Google" id="ProtNLM"/>
    </source>
</evidence>
<accession>A0A9Q3KQA2</accession>
<evidence type="ECO:0000313" key="3">
    <source>
        <dbReference type="Proteomes" id="UP000765509"/>
    </source>
</evidence>
<dbReference type="AlphaFoldDB" id="A0A9Q3KQA2"/>
<sequence length="97" mass="11203">MEHSLRRTCIETGTTEEDIATRTKIGRTWKKLDTKPQKKELTKKDKQIETSKPNTPKTNEQRKCHKCGGIGHLANKGLKKEKINEIVETEDKNEKED</sequence>
<gene>
    <name evidence="2" type="ORF">O181_125293</name>
</gene>
<feature type="region of interest" description="Disordered" evidence="1">
    <location>
        <begin position="29"/>
        <end position="66"/>
    </location>
</feature>
<evidence type="ECO:0000313" key="2">
    <source>
        <dbReference type="EMBL" id="MBW0585578.1"/>
    </source>
</evidence>
<name>A0A9Q3KQA2_9BASI</name>
<comment type="caution">
    <text evidence="2">The sequence shown here is derived from an EMBL/GenBank/DDBJ whole genome shotgun (WGS) entry which is preliminary data.</text>
</comment>
<keyword evidence="3" id="KW-1185">Reference proteome</keyword>
<organism evidence="2 3">
    <name type="scientific">Austropuccinia psidii MF-1</name>
    <dbReference type="NCBI Taxonomy" id="1389203"/>
    <lineage>
        <taxon>Eukaryota</taxon>
        <taxon>Fungi</taxon>
        <taxon>Dikarya</taxon>
        <taxon>Basidiomycota</taxon>
        <taxon>Pucciniomycotina</taxon>
        <taxon>Pucciniomycetes</taxon>
        <taxon>Pucciniales</taxon>
        <taxon>Sphaerophragmiaceae</taxon>
        <taxon>Austropuccinia</taxon>
    </lineage>
</organism>
<evidence type="ECO:0000256" key="1">
    <source>
        <dbReference type="SAM" id="MobiDB-lite"/>
    </source>
</evidence>
<proteinExistence type="predicted"/>